<dbReference type="PANTHER" id="PTHR15710:SF243">
    <property type="entry name" value="E3 UBIQUITIN-PROTEIN LIGASE PRAJA-2 ISOFORM X1"/>
    <property type="match status" value="1"/>
</dbReference>
<feature type="compositionally biased region" description="Low complexity" evidence="9">
    <location>
        <begin position="334"/>
        <end position="353"/>
    </location>
</feature>
<feature type="domain" description="RING-type" evidence="10">
    <location>
        <begin position="244"/>
        <end position="285"/>
    </location>
</feature>
<evidence type="ECO:0000256" key="5">
    <source>
        <dbReference type="ARBA" id="ARBA00022771"/>
    </source>
</evidence>
<protein>
    <recommendedName>
        <fullName evidence="2">RING-type E3 ubiquitin transferase</fullName>
        <ecNumber evidence="2">2.3.2.27</ecNumber>
    </recommendedName>
</protein>
<dbReference type="PANTHER" id="PTHR15710">
    <property type="entry name" value="E3 UBIQUITIN-PROTEIN LIGASE PRAJA"/>
    <property type="match status" value="1"/>
</dbReference>
<dbReference type="GO" id="GO:0016567">
    <property type="term" value="P:protein ubiquitination"/>
    <property type="evidence" value="ECO:0007669"/>
    <property type="project" value="TreeGrafter"/>
</dbReference>
<dbReference type="FunFam" id="3.30.40.10:FF:000127">
    <property type="entry name" value="E3 ubiquitin-protein ligase RNF181"/>
    <property type="match status" value="1"/>
</dbReference>
<evidence type="ECO:0000256" key="1">
    <source>
        <dbReference type="ARBA" id="ARBA00000900"/>
    </source>
</evidence>
<dbReference type="SUPFAM" id="SSF57850">
    <property type="entry name" value="RING/U-box"/>
    <property type="match status" value="1"/>
</dbReference>
<evidence type="ECO:0000256" key="7">
    <source>
        <dbReference type="ARBA" id="ARBA00022833"/>
    </source>
</evidence>
<keyword evidence="12" id="KW-1185">Reference proteome</keyword>
<dbReference type="EC" id="2.3.2.27" evidence="2"/>
<evidence type="ECO:0000256" key="3">
    <source>
        <dbReference type="ARBA" id="ARBA00022679"/>
    </source>
</evidence>
<evidence type="ECO:0000256" key="6">
    <source>
        <dbReference type="ARBA" id="ARBA00022786"/>
    </source>
</evidence>
<comment type="catalytic activity">
    <reaction evidence="1">
        <text>S-ubiquitinyl-[E2 ubiquitin-conjugating enzyme]-L-cysteine + [acceptor protein]-L-lysine = [E2 ubiquitin-conjugating enzyme]-L-cysteine + N(6)-ubiquitinyl-[acceptor protein]-L-lysine.</text>
        <dbReference type="EC" id="2.3.2.27"/>
    </reaction>
</comment>
<dbReference type="InterPro" id="IPR001841">
    <property type="entry name" value="Znf_RING"/>
</dbReference>
<dbReference type="PROSITE" id="PS50089">
    <property type="entry name" value="ZF_RING_2"/>
    <property type="match status" value="1"/>
</dbReference>
<keyword evidence="5 8" id="KW-0863">Zinc-finger</keyword>
<evidence type="ECO:0000256" key="8">
    <source>
        <dbReference type="PROSITE-ProRule" id="PRU00175"/>
    </source>
</evidence>
<feature type="compositionally biased region" description="Acidic residues" evidence="9">
    <location>
        <begin position="365"/>
        <end position="382"/>
    </location>
</feature>
<evidence type="ECO:0000256" key="2">
    <source>
        <dbReference type="ARBA" id="ARBA00012483"/>
    </source>
</evidence>
<feature type="compositionally biased region" description="Low complexity" evidence="9">
    <location>
        <begin position="302"/>
        <end position="326"/>
    </location>
</feature>
<dbReference type="GO" id="GO:0008270">
    <property type="term" value="F:zinc ion binding"/>
    <property type="evidence" value="ECO:0007669"/>
    <property type="project" value="UniProtKB-KW"/>
</dbReference>
<feature type="compositionally biased region" description="Pro residues" evidence="9">
    <location>
        <begin position="66"/>
        <end position="76"/>
    </location>
</feature>
<dbReference type="Proteomes" id="UP000695562">
    <property type="component" value="Unassembled WGS sequence"/>
</dbReference>
<dbReference type="SMART" id="SM00184">
    <property type="entry name" value="RING"/>
    <property type="match status" value="1"/>
</dbReference>
<dbReference type="Gene3D" id="3.30.40.10">
    <property type="entry name" value="Zinc/RING finger domain, C3HC4 (zinc finger)"/>
    <property type="match status" value="1"/>
</dbReference>
<dbReference type="GO" id="GO:0061630">
    <property type="term" value="F:ubiquitin protein ligase activity"/>
    <property type="evidence" value="ECO:0007669"/>
    <property type="project" value="UniProtKB-EC"/>
</dbReference>
<proteinExistence type="predicted"/>
<reference evidence="11" key="1">
    <citation type="submission" date="2020-01" db="EMBL/GenBank/DDBJ databases">
        <title>Development of genomics and gene disruption for Polysphondylium violaceum indicates a role for the polyketide synthase stlB in stalk morphogenesis.</title>
        <authorList>
            <person name="Narita B."/>
            <person name="Kawabe Y."/>
            <person name="Kin K."/>
            <person name="Saito T."/>
            <person name="Gibbs R."/>
            <person name="Kuspa A."/>
            <person name="Muzny D."/>
            <person name="Queller D."/>
            <person name="Richards S."/>
            <person name="Strassman J."/>
            <person name="Sucgang R."/>
            <person name="Worley K."/>
            <person name="Schaap P."/>
        </authorList>
    </citation>
    <scope>NUCLEOTIDE SEQUENCE</scope>
    <source>
        <strain evidence="11">QSvi11</strain>
    </source>
</reference>
<keyword evidence="6" id="KW-0833">Ubl conjugation pathway</keyword>
<feature type="region of interest" description="Disordered" evidence="9">
    <location>
        <begin position="63"/>
        <end position="82"/>
    </location>
</feature>
<feature type="region of interest" description="Disordered" evidence="9">
    <location>
        <begin position="1"/>
        <end position="26"/>
    </location>
</feature>
<evidence type="ECO:0000313" key="12">
    <source>
        <dbReference type="Proteomes" id="UP000695562"/>
    </source>
</evidence>
<dbReference type="InterPro" id="IPR039525">
    <property type="entry name" value="RNF126-like_zinc-ribbon"/>
</dbReference>
<evidence type="ECO:0000259" key="10">
    <source>
        <dbReference type="PROSITE" id="PS50089"/>
    </source>
</evidence>
<dbReference type="OrthoDB" id="8062037at2759"/>
<evidence type="ECO:0000256" key="4">
    <source>
        <dbReference type="ARBA" id="ARBA00022723"/>
    </source>
</evidence>
<evidence type="ECO:0000313" key="11">
    <source>
        <dbReference type="EMBL" id="KAF2077389.1"/>
    </source>
</evidence>
<keyword evidence="4" id="KW-0479">Metal-binding</keyword>
<name>A0A8J4Q236_9MYCE</name>
<dbReference type="EMBL" id="AJWJ01000030">
    <property type="protein sequence ID" value="KAF2077389.1"/>
    <property type="molecule type" value="Genomic_DNA"/>
</dbReference>
<dbReference type="CDD" id="cd16667">
    <property type="entry name" value="RING-H2_RNF126-like"/>
    <property type="match status" value="1"/>
</dbReference>
<organism evidence="11 12">
    <name type="scientific">Polysphondylium violaceum</name>
    <dbReference type="NCBI Taxonomy" id="133409"/>
    <lineage>
        <taxon>Eukaryota</taxon>
        <taxon>Amoebozoa</taxon>
        <taxon>Evosea</taxon>
        <taxon>Eumycetozoa</taxon>
        <taxon>Dictyostelia</taxon>
        <taxon>Dictyosteliales</taxon>
        <taxon>Dictyosteliaceae</taxon>
        <taxon>Polysphondylium</taxon>
    </lineage>
</organism>
<gene>
    <name evidence="11" type="ORF">CYY_001317</name>
</gene>
<evidence type="ECO:0000256" key="9">
    <source>
        <dbReference type="SAM" id="MobiDB-lite"/>
    </source>
</evidence>
<dbReference type="GO" id="GO:0005737">
    <property type="term" value="C:cytoplasm"/>
    <property type="evidence" value="ECO:0007669"/>
    <property type="project" value="TreeGrafter"/>
</dbReference>
<dbReference type="Pfam" id="PF13639">
    <property type="entry name" value="zf-RING_2"/>
    <property type="match status" value="1"/>
</dbReference>
<comment type="caution">
    <text evidence="11">The sequence shown here is derived from an EMBL/GenBank/DDBJ whole genome shotgun (WGS) entry which is preliminary data.</text>
</comment>
<keyword evidence="7" id="KW-0862">Zinc</keyword>
<dbReference type="InterPro" id="IPR013083">
    <property type="entry name" value="Znf_RING/FYVE/PHD"/>
</dbReference>
<accession>A0A8J4Q236</accession>
<feature type="region of interest" description="Disordered" evidence="9">
    <location>
        <begin position="299"/>
        <end position="391"/>
    </location>
</feature>
<dbReference type="AlphaFoldDB" id="A0A8J4Q236"/>
<dbReference type="Pfam" id="PF14369">
    <property type="entry name" value="Zn_ribbon_19"/>
    <property type="match status" value="1"/>
</dbReference>
<sequence>MSSNNTTSSSTSSSSTTTSTTATTPSNSGPLYWCHICSKHVHLTNPDEVVCPDCGSEFIEEIEQPEPQPQPQPQPQPARNYPQFLQFPNTMNNPFIQRRGGHNNNLNDPFQALARIFNPSRVNVNNNNANNNNNNNFMNPFGGFMETDTSNMGASDFDQIFLNISRILGGSGGGNIVMLNGPHGGGGYIGNPGDYFQGGDWQEYLNRLFNESQKRGTPPASKEEINKLKRGVADQSIVDQKIDCSVCQEHFEKGQEYIELPCTHIYHPDCILPWLEQHNSCPVCRYELKTDDKTYEKYKNYSNNRNNQNNNNTSPSSSSSSSTSNPNPNPNNPNPTTTTTTTTTTTSTSQNNNDDLEYPEYMANGDEENVDYEIDDSDDEDTNTISFTYYS</sequence>
<keyword evidence="3" id="KW-0808">Transferase</keyword>